<keyword evidence="2" id="KW-1185">Reference proteome</keyword>
<dbReference type="AlphaFoldDB" id="A0A4C1WCB9"/>
<sequence>MQRGATAVRAQSDALNKLYAAARAAPAAHLPSLSRILRHKELVNSVYIQVYSKSIGLRELFTIEQIELTGRRRAAAGGGGAGAPHLRALSAPAARCERDGSATAALLWPALRIYDMRACWIPMRRRARVTSGRLGTCNAFVLSVSV</sequence>
<dbReference type="Proteomes" id="UP000299102">
    <property type="component" value="Unassembled WGS sequence"/>
</dbReference>
<proteinExistence type="predicted"/>
<protein>
    <submittedName>
        <fullName evidence="1">Uncharacterized protein</fullName>
    </submittedName>
</protein>
<name>A0A4C1WCB9_EUMVA</name>
<dbReference type="EMBL" id="BGZK01000509">
    <property type="protein sequence ID" value="GBP47775.1"/>
    <property type="molecule type" value="Genomic_DNA"/>
</dbReference>
<accession>A0A4C1WCB9</accession>
<reference evidence="1 2" key="1">
    <citation type="journal article" date="2019" name="Commun. Biol.">
        <title>The bagworm genome reveals a unique fibroin gene that provides high tensile strength.</title>
        <authorList>
            <person name="Kono N."/>
            <person name="Nakamura H."/>
            <person name="Ohtoshi R."/>
            <person name="Tomita M."/>
            <person name="Numata K."/>
            <person name="Arakawa K."/>
        </authorList>
    </citation>
    <scope>NUCLEOTIDE SEQUENCE [LARGE SCALE GENOMIC DNA]</scope>
</reference>
<gene>
    <name evidence="1" type="ORF">EVAR_24026_1</name>
</gene>
<comment type="caution">
    <text evidence="1">The sequence shown here is derived from an EMBL/GenBank/DDBJ whole genome shotgun (WGS) entry which is preliminary data.</text>
</comment>
<organism evidence="1 2">
    <name type="scientific">Eumeta variegata</name>
    <name type="common">Bagworm moth</name>
    <name type="synonym">Eumeta japonica</name>
    <dbReference type="NCBI Taxonomy" id="151549"/>
    <lineage>
        <taxon>Eukaryota</taxon>
        <taxon>Metazoa</taxon>
        <taxon>Ecdysozoa</taxon>
        <taxon>Arthropoda</taxon>
        <taxon>Hexapoda</taxon>
        <taxon>Insecta</taxon>
        <taxon>Pterygota</taxon>
        <taxon>Neoptera</taxon>
        <taxon>Endopterygota</taxon>
        <taxon>Lepidoptera</taxon>
        <taxon>Glossata</taxon>
        <taxon>Ditrysia</taxon>
        <taxon>Tineoidea</taxon>
        <taxon>Psychidae</taxon>
        <taxon>Oiketicinae</taxon>
        <taxon>Eumeta</taxon>
    </lineage>
</organism>
<evidence type="ECO:0000313" key="2">
    <source>
        <dbReference type="Proteomes" id="UP000299102"/>
    </source>
</evidence>
<evidence type="ECO:0000313" key="1">
    <source>
        <dbReference type="EMBL" id="GBP47775.1"/>
    </source>
</evidence>